<sequence>MSDTAPPRVDWLDLPQADDASILQAIPVDTEAAFARVADQFCAVNEPQVSSLADYLSVDPGRARFEKVTRPLSAARAKALLRRMTAAGTAPSSSALPDHATAPLAHKALLSRILNLSRIAAMQRACAAASTTPFNGGQF</sequence>
<gene>
    <name evidence="1" type="ORF">CCR94_02285</name>
</gene>
<evidence type="ECO:0000313" key="1">
    <source>
        <dbReference type="EMBL" id="PPQ33250.1"/>
    </source>
</evidence>
<proteinExistence type="predicted"/>
<accession>A0A2S6NF81</accession>
<protein>
    <submittedName>
        <fullName evidence="1">Uncharacterized protein</fullName>
    </submittedName>
</protein>
<name>A0A2S6NF81_9HYPH</name>
<dbReference type="AlphaFoldDB" id="A0A2S6NF81"/>
<organism evidence="1 2">
    <name type="scientific">Rhodoblastus sphagnicola</name>
    <dbReference type="NCBI Taxonomy" id="333368"/>
    <lineage>
        <taxon>Bacteria</taxon>
        <taxon>Pseudomonadati</taxon>
        <taxon>Pseudomonadota</taxon>
        <taxon>Alphaproteobacteria</taxon>
        <taxon>Hyphomicrobiales</taxon>
        <taxon>Rhodoblastaceae</taxon>
        <taxon>Rhodoblastus</taxon>
    </lineage>
</organism>
<dbReference type="Proteomes" id="UP000239089">
    <property type="component" value="Unassembled WGS sequence"/>
</dbReference>
<dbReference type="EMBL" id="NHSJ01000025">
    <property type="protein sequence ID" value="PPQ33250.1"/>
    <property type="molecule type" value="Genomic_DNA"/>
</dbReference>
<dbReference type="RefSeq" id="WP_104506270.1">
    <property type="nucleotide sequence ID" value="NZ_JACIGC010000023.1"/>
</dbReference>
<reference evidence="1 2" key="1">
    <citation type="journal article" date="2018" name="Arch. Microbiol.">
        <title>New insights into the metabolic potential of the phototrophic purple bacterium Rhodopila globiformis DSM 161(T) from its draft genome sequence and evidence for a vanadium-dependent nitrogenase.</title>
        <authorList>
            <person name="Imhoff J.F."/>
            <person name="Rahn T."/>
            <person name="Kunzel S."/>
            <person name="Neulinger S.C."/>
        </authorList>
    </citation>
    <scope>NUCLEOTIDE SEQUENCE [LARGE SCALE GENOMIC DNA]</scope>
    <source>
        <strain evidence="1 2">DSM 16996</strain>
    </source>
</reference>
<evidence type="ECO:0000313" key="2">
    <source>
        <dbReference type="Proteomes" id="UP000239089"/>
    </source>
</evidence>
<keyword evidence="2" id="KW-1185">Reference proteome</keyword>
<comment type="caution">
    <text evidence="1">The sequence shown here is derived from an EMBL/GenBank/DDBJ whole genome shotgun (WGS) entry which is preliminary data.</text>
</comment>